<keyword evidence="1" id="KW-0812">Transmembrane</keyword>
<feature type="transmembrane region" description="Helical" evidence="1">
    <location>
        <begin position="26"/>
        <end position="44"/>
    </location>
</feature>
<feature type="transmembrane region" description="Helical" evidence="1">
    <location>
        <begin position="200"/>
        <end position="220"/>
    </location>
</feature>
<accession>A0A4R6FE76</accession>
<feature type="transmembrane region" description="Helical" evidence="1">
    <location>
        <begin position="84"/>
        <end position="105"/>
    </location>
</feature>
<evidence type="ECO:0000256" key="1">
    <source>
        <dbReference type="SAM" id="Phobius"/>
    </source>
</evidence>
<keyword evidence="3" id="KW-1185">Reference proteome</keyword>
<feature type="transmembrane region" description="Helical" evidence="1">
    <location>
        <begin position="305"/>
        <end position="329"/>
    </location>
</feature>
<dbReference type="AlphaFoldDB" id="A0A4R6FE76"/>
<name>A0A4R6FE76_9SPHN</name>
<proteinExistence type="predicted"/>
<dbReference type="Proteomes" id="UP000295493">
    <property type="component" value="Unassembled WGS sequence"/>
</dbReference>
<evidence type="ECO:0008006" key="4">
    <source>
        <dbReference type="Google" id="ProtNLM"/>
    </source>
</evidence>
<gene>
    <name evidence="2" type="ORF">EV664_11238</name>
</gene>
<feature type="transmembrane region" description="Helical" evidence="1">
    <location>
        <begin position="50"/>
        <end position="72"/>
    </location>
</feature>
<comment type="caution">
    <text evidence="2">The sequence shown here is derived from an EMBL/GenBank/DDBJ whole genome shotgun (WGS) entry which is preliminary data.</text>
</comment>
<feature type="transmembrane region" description="Helical" evidence="1">
    <location>
        <begin position="164"/>
        <end position="188"/>
    </location>
</feature>
<reference evidence="2 3" key="1">
    <citation type="submission" date="2019-03" db="EMBL/GenBank/DDBJ databases">
        <title>Genomic Encyclopedia of Type Strains, Phase IV (KMG-IV): sequencing the most valuable type-strain genomes for metagenomic binning, comparative biology and taxonomic classification.</title>
        <authorList>
            <person name="Goeker M."/>
        </authorList>
    </citation>
    <scope>NUCLEOTIDE SEQUENCE [LARGE SCALE GENOMIC DNA]</scope>
    <source>
        <strain evidence="2 3">DSM 25059</strain>
    </source>
</reference>
<keyword evidence="1" id="KW-0472">Membrane</keyword>
<evidence type="ECO:0000313" key="2">
    <source>
        <dbReference type="EMBL" id="TDN79559.1"/>
    </source>
</evidence>
<feature type="transmembrane region" description="Helical" evidence="1">
    <location>
        <begin position="349"/>
        <end position="366"/>
    </location>
</feature>
<keyword evidence="1" id="KW-1133">Transmembrane helix</keyword>
<dbReference type="EMBL" id="SNWD01000012">
    <property type="protein sequence ID" value="TDN79559.1"/>
    <property type="molecule type" value="Genomic_DNA"/>
</dbReference>
<evidence type="ECO:0000313" key="3">
    <source>
        <dbReference type="Proteomes" id="UP000295493"/>
    </source>
</evidence>
<protein>
    <recommendedName>
        <fullName evidence="4">O-antigen ligase-like membrane protein</fullName>
    </recommendedName>
</protein>
<organism evidence="2 3">
    <name type="scientific">Stakelama pacifica</name>
    <dbReference type="NCBI Taxonomy" id="517720"/>
    <lineage>
        <taxon>Bacteria</taxon>
        <taxon>Pseudomonadati</taxon>
        <taxon>Pseudomonadota</taxon>
        <taxon>Alphaproteobacteria</taxon>
        <taxon>Sphingomonadales</taxon>
        <taxon>Sphingomonadaceae</taxon>
        <taxon>Stakelama</taxon>
    </lineage>
</organism>
<sequence length="406" mass="45181">MLFWPVLLVAILSNLRYNPQYRLPPYSLIFVLSTISMVASFLANRANSELSTAVFSLAWVIYWGWIISIRWLITAHQLRRTLEWIILIYFAFILASFLLTVLNVYELPLPEFMGRTEGAGGFLPRFYGPTTEPSYAALILGAAWLGICRIAAGEDGTTKTRRRIVLAALFMSLLALQSIYGLLVALLVVSTMLGGFTTRVQRIGFLALGLLALPFLPAFVPPDTRLGLLIAQIPSMSLYNLQTTDNSAFMRIGPFYEMISNNPIMSMPFWLGHGAGVSEFYFGNIFGYTAGGTITSLNLGFLPSFIYDFGLVSSILVVTYLMLICKGRFSFQARTLVLIALFNCNFNTHLFWFIASCFFLSAPLIAPRMRQLARYAPVYQGRAQPVTAHVGQGFGHSSRPAPQFSA</sequence>
<feature type="transmembrane region" description="Helical" evidence="1">
    <location>
        <begin position="134"/>
        <end position="152"/>
    </location>
</feature>